<keyword evidence="4" id="KW-1185">Reference proteome</keyword>
<accession>A0ABT2GVT7</accession>
<protein>
    <submittedName>
        <fullName evidence="3">DUF1254 domain-containing protein</fullName>
    </submittedName>
</protein>
<feature type="domain" description="DUF1254" evidence="2">
    <location>
        <begin position="47"/>
        <end position="175"/>
    </location>
</feature>
<comment type="caution">
    <text evidence="3">The sequence shown here is derived from an EMBL/GenBank/DDBJ whole genome shotgun (WGS) entry which is preliminary data.</text>
</comment>
<dbReference type="EMBL" id="JANLCM010000002">
    <property type="protein sequence ID" value="MCS5719672.1"/>
    <property type="molecule type" value="Genomic_DNA"/>
</dbReference>
<dbReference type="Gene3D" id="2.60.120.600">
    <property type="entry name" value="Domain of unknown function DUF1214, C-terminal domain"/>
    <property type="match status" value="1"/>
</dbReference>
<dbReference type="Pfam" id="PF06863">
    <property type="entry name" value="DUF1254"/>
    <property type="match status" value="1"/>
</dbReference>
<proteinExistence type="predicted"/>
<dbReference type="Proteomes" id="UP001165584">
    <property type="component" value="Unassembled WGS sequence"/>
</dbReference>
<dbReference type="RefSeq" id="WP_259509160.1">
    <property type="nucleotide sequence ID" value="NZ_JANLCM010000002.1"/>
</dbReference>
<gene>
    <name evidence="3" type="ORF">N1027_16185</name>
</gene>
<reference evidence="3" key="1">
    <citation type="submission" date="2022-08" db="EMBL/GenBank/DDBJ databases">
        <authorList>
            <person name="Deng Y."/>
            <person name="Han X.-F."/>
            <person name="Zhang Y.-Q."/>
        </authorList>
    </citation>
    <scope>NUCLEOTIDE SEQUENCE</scope>
    <source>
        <strain evidence="3">CPCC 205763</strain>
    </source>
</reference>
<dbReference type="SUPFAM" id="SSF160935">
    <property type="entry name" value="VPA0735-like"/>
    <property type="match status" value="1"/>
</dbReference>
<evidence type="ECO:0000313" key="3">
    <source>
        <dbReference type="EMBL" id="MCS5719672.1"/>
    </source>
</evidence>
<dbReference type="PANTHER" id="PTHR36509">
    <property type="entry name" value="BLL3101 PROTEIN"/>
    <property type="match status" value="1"/>
</dbReference>
<dbReference type="InterPro" id="IPR010621">
    <property type="entry name" value="DUF1214"/>
</dbReference>
<dbReference type="PANTHER" id="PTHR36509:SF2">
    <property type="entry name" value="BLL3101 PROTEIN"/>
    <property type="match status" value="1"/>
</dbReference>
<dbReference type="InterPro" id="IPR010679">
    <property type="entry name" value="DUF1254"/>
</dbReference>
<evidence type="ECO:0000259" key="2">
    <source>
        <dbReference type="Pfam" id="PF06863"/>
    </source>
</evidence>
<name>A0ABT2GVT7_9MICO</name>
<evidence type="ECO:0000313" key="4">
    <source>
        <dbReference type="Proteomes" id="UP001165584"/>
    </source>
</evidence>
<sequence>MSTIDAGEIRELAAEAFSYLYPIVTMDVTRMQLTDTTDATAVGHSAPNAFSHVQQFPPADFRSVVAPNFDTLYSVVWLDLEDGPIVLGVADSGGRYYLLPLLDMWTDVFAVPGKRTTGTGAGTFVIAGPDWSGDVPAGAHLIRATTSVVWLIGRTQTDGPADYDAVHRFQSGLTLSALDGGDLTHEVRASVAPSGVDLTGEPLHIVNGLSAVDFLGYAARLVQQYPPHATDFSVLARIARLGFMPGEEFDASGLDADGLAALEAGKADALAHQLAELPTLARVTNGWVMNTDTMGVYGNFYLKRAIVAMVGLGANPAEDAVYPMVVADSDGSPIVGEKSYLQHFEKTELPPVDAFWSVTMYDKDSFQAANPLDRFALGDRDPLVYNPDGSLDLYYSATDPGGDRTANWLPAPAGPLRIIMRLYSPQPSALDGTWNPPALKPVVL</sequence>
<dbReference type="Pfam" id="PF06742">
    <property type="entry name" value="DUF1214"/>
    <property type="match status" value="1"/>
</dbReference>
<dbReference type="InterPro" id="IPR037049">
    <property type="entry name" value="DUF1214_C_sf"/>
</dbReference>
<organism evidence="3 4">
    <name type="scientific">Herbiconiux aconitum</name>
    <dbReference type="NCBI Taxonomy" id="2970913"/>
    <lineage>
        <taxon>Bacteria</taxon>
        <taxon>Bacillati</taxon>
        <taxon>Actinomycetota</taxon>
        <taxon>Actinomycetes</taxon>
        <taxon>Micrococcales</taxon>
        <taxon>Microbacteriaceae</taxon>
        <taxon>Herbiconiux</taxon>
    </lineage>
</organism>
<feature type="domain" description="DUF1214" evidence="1">
    <location>
        <begin position="320"/>
        <end position="426"/>
    </location>
</feature>
<evidence type="ECO:0000259" key="1">
    <source>
        <dbReference type="Pfam" id="PF06742"/>
    </source>
</evidence>
<dbReference type="InterPro" id="IPR037050">
    <property type="entry name" value="DUF1254_sf"/>
</dbReference>
<dbReference type="Gene3D" id="2.60.40.1610">
    <property type="entry name" value="Domain of unknown function DUF1254"/>
    <property type="match status" value="1"/>
</dbReference>